<name>A0A4V1QXT5_9MICO</name>
<dbReference type="GO" id="GO:0016787">
    <property type="term" value="F:hydrolase activity"/>
    <property type="evidence" value="ECO:0007669"/>
    <property type="project" value="UniProtKB-ARBA"/>
</dbReference>
<evidence type="ECO:0000313" key="1">
    <source>
        <dbReference type="EMBL" id="RXZ70776.1"/>
    </source>
</evidence>
<dbReference type="PANTHER" id="PTHR10151">
    <property type="entry name" value="ECTONUCLEOTIDE PYROPHOSPHATASE/PHOSPHODIESTERASE"/>
    <property type="match status" value="1"/>
</dbReference>
<dbReference type="Proteomes" id="UP000293865">
    <property type="component" value="Unassembled WGS sequence"/>
</dbReference>
<dbReference type="InterPro" id="IPR002591">
    <property type="entry name" value="Phosphodiest/P_Trfase"/>
</dbReference>
<dbReference type="Gene3D" id="3.40.720.10">
    <property type="entry name" value="Alkaline Phosphatase, subunit A"/>
    <property type="match status" value="1"/>
</dbReference>
<sequence length="382" mass="40965">MPAMLPVPADSAPRLAGVLGSSLASLRGAPNAFELPRVSSAVVVLVDGLGAANIRARAGHARFLSSRMAKRDVIRTVFPSTTAAAIATFATGRMPGEHGLVGYRVLDAANDRIINQLSGWDAGVVPETWQRTPTLFETARDEGVATFAIGSARYADSGFTRAALRGAEYRPAASVADRFAEAGRLLDAGAEGLIYLYVPELDQAAHAFGWTSERWLSILELLDAELASFEPRMPRGAGLLVTADHGVIDVPAERHVFIDDRPELLEGVRHIGGEPRCVSLYFEPELGHGGRAALLDGWRAAEGHRSWVLGRDEAIAAGLYGPVDDAVRDRIGDILLAARSGIAYYDRREPNRQAEAMIGQHGSLSDEETRVPLVRGGAYSRP</sequence>
<keyword evidence="2" id="KW-1185">Reference proteome</keyword>
<dbReference type="SUPFAM" id="SSF53649">
    <property type="entry name" value="Alkaline phosphatase-like"/>
    <property type="match status" value="1"/>
</dbReference>
<gene>
    <name evidence="1" type="ORF">ESP51_09630</name>
</gene>
<organism evidence="1 2">
    <name type="scientific">Agromyces albus</name>
    <dbReference type="NCBI Taxonomy" id="205332"/>
    <lineage>
        <taxon>Bacteria</taxon>
        <taxon>Bacillati</taxon>
        <taxon>Actinomycetota</taxon>
        <taxon>Actinomycetes</taxon>
        <taxon>Micrococcales</taxon>
        <taxon>Microbacteriaceae</taxon>
        <taxon>Agromyces</taxon>
    </lineage>
</organism>
<protein>
    <submittedName>
        <fullName evidence="1">Alkaline phosphatase family protein</fullName>
    </submittedName>
</protein>
<accession>A0A4V1QXT5</accession>
<evidence type="ECO:0000313" key="2">
    <source>
        <dbReference type="Proteomes" id="UP000293865"/>
    </source>
</evidence>
<dbReference type="InterPro" id="IPR017850">
    <property type="entry name" value="Alkaline_phosphatase_core_sf"/>
</dbReference>
<reference evidence="1 2" key="1">
    <citation type="submission" date="2019-01" db="EMBL/GenBank/DDBJ databases">
        <title>Agromyces.</title>
        <authorList>
            <person name="Li J."/>
        </authorList>
    </citation>
    <scope>NUCLEOTIDE SEQUENCE [LARGE SCALE GENOMIC DNA]</scope>
    <source>
        <strain evidence="1 2">DSM 15934</strain>
    </source>
</reference>
<dbReference type="RefSeq" id="WP_129520685.1">
    <property type="nucleotide sequence ID" value="NZ_SDPN01000014.1"/>
</dbReference>
<comment type="caution">
    <text evidence="1">The sequence shown here is derived from an EMBL/GenBank/DDBJ whole genome shotgun (WGS) entry which is preliminary data.</text>
</comment>
<dbReference type="EMBL" id="SDPN01000014">
    <property type="protein sequence ID" value="RXZ70776.1"/>
    <property type="molecule type" value="Genomic_DNA"/>
</dbReference>
<dbReference type="PANTHER" id="PTHR10151:SF120">
    <property type="entry name" value="BIS(5'-ADENOSYL)-TRIPHOSPHATASE"/>
    <property type="match status" value="1"/>
</dbReference>
<dbReference type="Pfam" id="PF01663">
    <property type="entry name" value="Phosphodiest"/>
    <property type="match status" value="1"/>
</dbReference>
<proteinExistence type="predicted"/>
<dbReference type="OrthoDB" id="9779267at2"/>
<dbReference type="AlphaFoldDB" id="A0A4V1QXT5"/>